<name>A0A4C1ZLH2_EUMVA</name>
<feature type="compositionally biased region" description="Low complexity" evidence="1">
    <location>
        <begin position="164"/>
        <end position="173"/>
    </location>
</feature>
<evidence type="ECO:0000313" key="2">
    <source>
        <dbReference type="EMBL" id="GBP88730.1"/>
    </source>
</evidence>
<dbReference type="AlphaFoldDB" id="A0A4C1ZLH2"/>
<sequence>MPLFCFPAVTPRSAPPPLHVSAHERTLIYHCAGHSCAFCSDPGSISTFARNCASMNMRRILFSFAPIANSYLRGGIEISIVPIDWTVIGVAIDGVTFHFISTWKMKGIHSVSTRARPRAKPAARPLNKKLRFLHGATKERTLHLDFAFDFDSRRRGAGGAPPFSGRSRGPARGARGGRGPRRERRRAA</sequence>
<organism evidence="2 3">
    <name type="scientific">Eumeta variegata</name>
    <name type="common">Bagworm moth</name>
    <name type="synonym">Eumeta japonica</name>
    <dbReference type="NCBI Taxonomy" id="151549"/>
    <lineage>
        <taxon>Eukaryota</taxon>
        <taxon>Metazoa</taxon>
        <taxon>Ecdysozoa</taxon>
        <taxon>Arthropoda</taxon>
        <taxon>Hexapoda</taxon>
        <taxon>Insecta</taxon>
        <taxon>Pterygota</taxon>
        <taxon>Neoptera</taxon>
        <taxon>Endopterygota</taxon>
        <taxon>Lepidoptera</taxon>
        <taxon>Glossata</taxon>
        <taxon>Ditrysia</taxon>
        <taxon>Tineoidea</taxon>
        <taxon>Psychidae</taxon>
        <taxon>Oiketicinae</taxon>
        <taxon>Eumeta</taxon>
    </lineage>
</organism>
<evidence type="ECO:0000256" key="1">
    <source>
        <dbReference type="SAM" id="MobiDB-lite"/>
    </source>
</evidence>
<comment type="caution">
    <text evidence="2">The sequence shown here is derived from an EMBL/GenBank/DDBJ whole genome shotgun (WGS) entry which is preliminary data.</text>
</comment>
<dbReference type="Proteomes" id="UP000299102">
    <property type="component" value="Unassembled WGS sequence"/>
</dbReference>
<keyword evidence="3" id="KW-1185">Reference proteome</keyword>
<gene>
    <name evidence="2" type="ORF">EVAR_21477_1</name>
</gene>
<evidence type="ECO:0000313" key="3">
    <source>
        <dbReference type="Proteomes" id="UP000299102"/>
    </source>
</evidence>
<feature type="region of interest" description="Disordered" evidence="1">
    <location>
        <begin position="152"/>
        <end position="188"/>
    </location>
</feature>
<dbReference type="EMBL" id="BGZK01001953">
    <property type="protein sequence ID" value="GBP88730.1"/>
    <property type="molecule type" value="Genomic_DNA"/>
</dbReference>
<protein>
    <submittedName>
        <fullName evidence="2">Uncharacterized protein</fullName>
    </submittedName>
</protein>
<feature type="compositionally biased region" description="Basic residues" evidence="1">
    <location>
        <begin position="178"/>
        <end position="188"/>
    </location>
</feature>
<proteinExistence type="predicted"/>
<reference evidence="2 3" key="1">
    <citation type="journal article" date="2019" name="Commun. Biol.">
        <title>The bagworm genome reveals a unique fibroin gene that provides high tensile strength.</title>
        <authorList>
            <person name="Kono N."/>
            <person name="Nakamura H."/>
            <person name="Ohtoshi R."/>
            <person name="Tomita M."/>
            <person name="Numata K."/>
            <person name="Arakawa K."/>
        </authorList>
    </citation>
    <scope>NUCLEOTIDE SEQUENCE [LARGE SCALE GENOMIC DNA]</scope>
</reference>
<accession>A0A4C1ZLH2</accession>